<dbReference type="Pfam" id="PF17064">
    <property type="entry name" value="QVR"/>
    <property type="match status" value="1"/>
</dbReference>
<proteinExistence type="predicted"/>
<evidence type="ECO:0000256" key="8">
    <source>
        <dbReference type="ARBA" id="ARBA00023288"/>
    </source>
</evidence>
<keyword evidence="7" id="KW-0325">Glycoprotein</keyword>
<comment type="subcellular location">
    <subcellularLocation>
        <location evidence="1">Membrane</location>
        <topology evidence="1">Lipid-anchor</topology>
        <topology evidence="1">GPI-anchor</topology>
    </subcellularLocation>
</comment>
<dbReference type="GO" id="GO:0030431">
    <property type="term" value="P:sleep"/>
    <property type="evidence" value="ECO:0007669"/>
    <property type="project" value="InterPro"/>
</dbReference>
<evidence type="ECO:0000256" key="1">
    <source>
        <dbReference type="ARBA" id="ARBA00004589"/>
    </source>
</evidence>
<name>A0AAW1UZE5_9CUCU</name>
<comment type="caution">
    <text evidence="10">The sequence shown here is derived from an EMBL/GenBank/DDBJ whole genome shotgun (WGS) entry which is preliminary data.</text>
</comment>
<evidence type="ECO:0000256" key="4">
    <source>
        <dbReference type="ARBA" id="ARBA00022729"/>
    </source>
</evidence>
<protein>
    <recommendedName>
        <fullName evidence="12">Protein sleepless</fullName>
    </recommendedName>
</protein>
<evidence type="ECO:0000256" key="2">
    <source>
        <dbReference type="ARBA" id="ARBA00022622"/>
    </source>
</evidence>
<sequence length="186" mass="21328">MVSQNSVSCLLFFVFGFTYIEAQLMCWSCSSDLDIRCHDYFNTTKFDRYYQQNYQSGNYNPNNPQSNYPNRGYNQGYNQGIQSNPYQSRPTQPYMKNCPAISYGDKKSVCMKRVQTSNDGRTVTIRDCATVPTSQSLGKCPPESNSYIRVDFCEYCDQYGCNSGNHNLVNVVLPTLSLLLLFWSRS</sequence>
<feature type="chain" id="PRO_5044025010" description="Protein sleepless" evidence="9">
    <location>
        <begin position="23"/>
        <end position="186"/>
    </location>
</feature>
<keyword evidence="3" id="KW-0812">Transmembrane</keyword>
<keyword evidence="4 9" id="KW-0732">Signal</keyword>
<dbReference type="EMBL" id="JARQZJ010000095">
    <property type="protein sequence ID" value="KAK9885377.1"/>
    <property type="molecule type" value="Genomic_DNA"/>
</dbReference>
<dbReference type="Proteomes" id="UP001431783">
    <property type="component" value="Unassembled WGS sequence"/>
</dbReference>
<evidence type="ECO:0000256" key="5">
    <source>
        <dbReference type="ARBA" id="ARBA00022989"/>
    </source>
</evidence>
<keyword evidence="2" id="KW-0336">GPI-anchor</keyword>
<dbReference type="AlphaFoldDB" id="A0AAW1UZE5"/>
<evidence type="ECO:0008006" key="12">
    <source>
        <dbReference type="Google" id="ProtNLM"/>
    </source>
</evidence>
<evidence type="ECO:0000256" key="6">
    <source>
        <dbReference type="ARBA" id="ARBA00023136"/>
    </source>
</evidence>
<organism evidence="10 11">
    <name type="scientific">Henosepilachna vigintioctopunctata</name>
    <dbReference type="NCBI Taxonomy" id="420089"/>
    <lineage>
        <taxon>Eukaryota</taxon>
        <taxon>Metazoa</taxon>
        <taxon>Ecdysozoa</taxon>
        <taxon>Arthropoda</taxon>
        <taxon>Hexapoda</taxon>
        <taxon>Insecta</taxon>
        <taxon>Pterygota</taxon>
        <taxon>Neoptera</taxon>
        <taxon>Endopterygota</taxon>
        <taxon>Coleoptera</taxon>
        <taxon>Polyphaga</taxon>
        <taxon>Cucujiformia</taxon>
        <taxon>Coccinelloidea</taxon>
        <taxon>Coccinellidae</taxon>
        <taxon>Epilachninae</taxon>
        <taxon>Epilachnini</taxon>
        <taxon>Henosepilachna</taxon>
    </lineage>
</organism>
<evidence type="ECO:0000256" key="9">
    <source>
        <dbReference type="SAM" id="SignalP"/>
    </source>
</evidence>
<dbReference type="GO" id="GO:0098552">
    <property type="term" value="C:side of membrane"/>
    <property type="evidence" value="ECO:0007669"/>
    <property type="project" value="UniProtKB-KW"/>
</dbReference>
<gene>
    <name evidence="10" type="ORF">WA026_010874</name>
</gene>
<accession>A0AAW1UZE5</accession>
<dbReference type="InterPro" id="IPR050975">
    <property type="entry name" value="Sleep_regulator"/>
</dbReference>
<keyword evidence="8" id="KW-0449">Lipoprotein</keyword>
<keyword evidence="11" id="KW-1185">Reference proteome</keyword>
<evidence type="ECO:0000256" key="7">
    <source>
        <dbReference type="ARBA" id="ARBA00023180"/>
    </source>
</evidence>
<feature type="signal peptide" evidence="9">
    <location>
        <begin position="1"/>
        <end position="22"/>
    </location>
</feature>
<dbReference type="InterPro" id="IPR031424">
    <property type="entry name" value="QVR-like"/>
</dbReference>
<dbReference type="PANTHER" id="PTHR33562">
    <property type="entry name" value="ATILLA, ISOFORM B-RELATED-RELATED"/>
    <property type="match status" value="1"/>
</dbReference>
<keyword evidence="5" id="KW-1133">Transmembrane helix</keyword>
<dbReference type="PANTHER" id="PTHR33562:SF30">
    <property type="entry name" value="LD40063P"/>
    <property type="match status" value="1"/>
</dbReference>
<evidence type="ECO:0000313" key="11">
    <source>
        <dbReference type="Proteomes" id="UP001431783"/>
    </source>
</evidence>
<evidence type="ECO:0000313" key="10">
    <source>
        <dbReference type="EMBL" id="KAK9885377.1"/>
    </source>
</evidence>
<keyword evidence="6" id="KW-0472">Membrane</keyword>
<reference evidence="10 11" key="1">
    <citation type="submission" date="2023-03" db="EMBL/GenBank/DDBJ databases">
        <title>Genome insight into feeding habits of ladybird beetles.</title>
        <authorList>
            <person name="Li H.-S."/>
            <person name="Huang Y.-H."/>
            <person name="Pang H."/>
        </authorList>
    </citation>
    <scope>NUCLEOTIDE SEQUENCE [LARGE SCALE GENOMIC DNA]</scope>
    <source>
        <strain evidence="10">SYSU_2023b</strain>
        <tissue evidence="10">Whole body</tissue>
    </source>
</reference>
<dbReference type="GO" id="GO:0032222">
    <property type="term" value="P:regulation of synaptic transmission, cholinergic"/>
    <property type="evidence" value="ECO:0007669"/>
    <property type="project" value="InterPro"/>
</dbReference>
<evidence type="ECO:0000256" key="3">
    <source>
        <dbReference type="ARBA" id="ARBA00022692"/>
    </source>
</evidence>